<reference evidence="1 2" key="1">
    <citation type="submission" date="2019-05" db="EMBL/GenBank/DDBJ databases">
        <title>Another draft genome of Portunus trituberculatus and its Hox gene families provides insights of decapod evolution.</title>
        <authorList>
            <person name="Jeong J.-H."/>
            <person name="Song I."/>
            <person name="Kim S."/>
            <person name="Choi T."/>
            <person name="Kim D."/>
            <person name="Ryu S."/>
            <person name="Kim W."/>
        </authorList>
    </citation>
    <scope>NUCLEOTIDE SEQUENCE [LARGE SCALE GENOMIC DNA]</scope>
    <source>
        <tissue evidence="1">Muscle</tissue>
    </source>
</reference>
<keyword evidence="2" id="KW-1185">Reference proteome</keyword>
<protein>
    <submittedName>
        <fullName evidence="1">Uncharacterized protein</fullName>
    </submittedName>
</protein>
<name>A0A5B7JLN3_PORTR</name>
<gene>
    <name evidence="1" type="ORF">E2C01_090375</name>
</gene>
<evidence type="ECO:0000313" key="1">
    <source>
        <dbReference type="EMBL" id="MPC95176.1"/>
    </source>
</evidence>
<proteinExistence type="predicted"/>
<dbReference type="EMBL" id="VSRR010101247">
    <property type="protein sequence ID" value="MPC95176.1"/>
    <property type="molecule type" value="Genomic_DNA"/>
</dbReference>
<dbReference type="Proteomes" id="UP000324222">
    <property type="component" value="Unassembled WGS sequence"/>
</dbReference>
<comment type="caution">
    <text evidence="1">The sequence shown here is derived from an EMBL/GenBank/DDBJ whole genome shotgun (WGS) entry which is preliminary data.</text>
</comment>
<organism evidence="1 2">
    <name type="scientific">Portunus trituberculatus</name>
    <name type="common">Swimming crab</name>
    <name type="synonym">Neptunus trituberculatus</name>
    <dbReference type="NCBI Taxonomy" id="210409"/>
    <lineage>
        <taxon>Eukaryota</taxon>
        <taxon>Metazoa</taxon>
        <taxon>Ecdysozoa</taxon>
        <taxon>Arthropoda</taxon>
        <taxon>Crustacea</taxon>
        <taxon>Multicrustacea</taxon>
        <taxon>Malacostraca</taxon>
        <taxon>Eumalacostraca</taxon>
        <taxon>Eucarida</taxon>
        <taxon>Decapoda</taxon>
        <taxon>Pleocyemata</taxon>
        <taxon>Brachyura</taxon>
        <taxon>Eubrachyura</taxon>
        <taxon>Portunoidea</taxon>
        <taxon>Portunidae</taxon>
        <taxon>Portuninae</taxon>
        <taxon>Portunus</taxon>
    </lineage>
</organism>
<sequence length="61" mass="6862">MSNGKSCINPRRVIGRLLLDAPTLDQSQGKVMEWRLVIGGGRVVLRVWCPPRNSSMFLHNT</sequence>
<evidence type="ECO:0000313" key="2">
    <source>
        <dbReference type="Proteomes" id="UP000324222"/>
    </source>
</evidence>
<dbReference type="AlphaFoldDB" id="A0A5B7JLN3"/>
<accession>A0A5B7JLN3</accession>